<proteinExistence type="inferred from homology"/>
<organism evidence="4 5">
    <name type="scientific">Aerophobetes bacterium</name>
    <dbReference type="NCBI Taxonomy" id="2030807"/>
    <lineage>
        <taxon>Bacteria</taxon>
        <taxon>Candidatus Aerophobota</taxon>
    </lineage>
</organism>
<dbReference type="Pfam" id="PF13458">
    <property type="entry name" value="Peripla_BP_6"/>
    <property type="match status" value="1"/>
</dbReference>
<name>A0A662DA73_UNCAE</name>
<feature type="domain" description="Leucine-binding protein" evidence="3">
    <location>
        <begin position="34"/>
        <end position="364"/>
    </location>
</feature>
<dbReference type="PANTHER" id="PTHR30483:SF38">
    <property type="entry name" value="BLR7848 PROTEIN"/>
    <property type="match status" value="1"/>
</dbReference>
<evidence type="ECO:0000313" key="5">
    <source>
        <dbReference type="Proteomes" id="UP000280417"/>
    </source>
</evidence>
<dbReference type="InterPro" id="IPR028081">
    <property type="entry name" value="Leu-bd"/>
</dbReference>
<dbReference type="Proteomes" id="UP000280417">
    <property type="component" value="Unassembled WGS sequence"/>
</dbReference>
<evidence type="ECO:0000313" key="4">
    <source>
        <dbReference type="EMBL" id="RLE11397.1"/>
    </source>
</evidence>
<evidence type="ECO:0000256" key="1">
    <source>
        <dbReference type="ARBA" id="ARBA00010062"/>
    </source>
</evidence>
<comment type="similarity">
    <text evidence="1">Belongs to the leucine-binding protein family.</text>
</comment>
<comment type="caution">
    <text evidence="4">The sequence shown here is derived from an EMBL/GenBank/DDBJ whole genome shotgun (WGS) entry which is preliminary data.</text>
</comment>
<dbReference type="Gene3D" id="3.40.50.2300">
    <property type="match status" value="2"/>
</dbReference>
<keyword evidence="2" id="KW-0732">Signal</keyword>
<evidence type="ECO:0000256" key="2">
    <source>
        <dbReference type="ARBA" id="ARBA00022729"/>
    </source>
</evidence>
<dbReference type="EMBL" id="QMQA01000256">
    <property type="protein sequence ID" value="RLE11397.1"/>
    <property type="molecule type" value="Genomic_DNA"/>
</dbReference>
<gene>
    <name evidence="4" type="ORF">DRJ04_08140</name>
</gene>
<dbReference type="PANTHER" id="PTHR30483">
    <property type="entry name" value="LEUCINE-SPECIFIC-BINDING PROTEIN"/>
    <property type="match status" value="1"/>
</dbReference>
<evidence type="ECO:0000259" key="3">
    <source>
        <dbReference type="Pfam" id="PF13458"/>
    </source>
</evidence>
<reference evidence="4 5" key="1">
    <citation type="submission" date="2018-06" db="EMBL/GenBank/DDBJ databases">
        <title>Extensive metabolic versatility and redundancy in microbially diverse, dynamic hydrothermal sediments.</title>
        <authorList>
            <person name="Dombrowski N."/>
            <person name="Teske A."/>
            <person name="Baker B.J."/>
        </authorList>
    </citation>
    <scope>NUCLEOTIDE SEQUENCE [LARGE SCALE GENOMIC DNA]</scope>
    <source>
        <strain evidence="4">B3_G15</strain>
    </source>
</reference>
<dbReference type="CDD" id="cd06333">
    <property type="entry name" value="PBP1_ABC_RPA1789-like"/>
    <property type="match status" value="1"/>
</dbReference>
<dbReference type="InterPro" id="IPR051010">
    <property type="entry name" value="BCAA_transport"/>
</dbReference>
<sequence length="387" mass="42973">MKKLKRISGFMVFWLLVLGLTGGVFSQQVEQTKTIKIGCLFALSGPARHIGVPSKYVATMAKEYFEEQGGIAGRQIKLIFADTKGENSVAVTEFERLVYKEKVHAIIGPTRTSTGMALFKPIERARIPVVMCVGGTPPVVPVKKWVFKTPQKTVTAVEKIYKYLKKKNINKVAIITARDAFGEEGRKDLLKVAEREGIRIVAQESFGTQDIDMTIQLRKLVATDAQAIICWTIGPAGATVARNFKPLEARQILVQCHGLPDPTYLKLAEDAANGTIMPSTKTVVADQLREDDPQREVVQNFVREYEKEYGPVSTHSGYAWDAFMIVANAIKKAGTDPERLRDAIENTRNYVGISGIYNMSSQDHCGLGLDSLVMVTVEDGRWKIIDY</sequence>
<dbReference type="SUPFAM" id="SSF53822">
    <property type="entry name" value="Periplasmic binding protein-like I"/>
    <property type="match status" value="1"/>
</dbReference>
<protein>
    <submittedName>
        <fullName evidence="4">ABC transporter substrate-binding protein</fullName>
    </submittedName>
</protein>
<dbReference type="AlphaFoldDB" id="A0A662DA73"/>
<accession>A0A662DA73</accession>
<dbReference type="InterPro" id="IPR028082">
    <property type="entry name" value="Peripla_BP_I"/>
</dbReference>